<feature type="binding site" evidence="7">
    <location>
        <position position="152"/>
    </location>
    <ligand>
        <name>Mg(2+)</name>
        <dbReference type="ChEBI" id="CHEBI:18420"/>
        <label>1</label>
        <note>catalytic</note>
    </ligand>
</feature>
<dbReference type="CDD" id="cd01639">
    <property type="entry name" value="IMPase"/>
    <property type="match status" value="1"/>
</dbReference>
<evidence type="ECO:0000256" key="4">
    <source>
        <dbReference type="ARBA" id="ARBA00022723"/>
    </source>
</evidence>
<gene>
    <name evidence="9" type="ORF">R1sor_007828</name>
</gene>
<keyword evidence="6 7" id="KW-0460">Magnesium</keyword>
<name>A0ABD3HUG0_9MARC</name>
<keyword evidence="4 7" id="KW-0479">Metal-binding</keyword>
<evidence type="ECO:0000256" key="3">
    <source>
        <dbReference type="ARBA" id="ARBA00009759"/>
    </source>
</evidence>
<dbReference type="PRINTS" id="PR00377">
    <property type="entry name" value="IMPHPHTASES"/>
</dbReference>
<evidence type="ECO:0000256" key="7">
    <source>
        <dbReference type="PIRSR" id="PIRSR600760-2"/>
    </source>
</evidence>
<feature type="binding site" evidence="7">
    <location>
        <position position="172"/>
    </location>
    <ligand>
        <name>Mg(2+)</name>
        <dbReference type="ChEBI" id="CHEBI:18420"/>
        <label>1</label>
        <note>catalytic</note>
    </ligand>
</feature>
<dbReference type="InterPro" id="IPR033942">
    <property type="entry name" value="IMPase"/>
</dbReference>
<dbReference type="Gene3D" id="3.30.540.10">
    <property type="entry name" value="Fructose-1,6-Bisphosphatase, subunit A, domain 1"/>
    <property type="match status" value="1"/>
</dbReference>
<dbReference type="Pfam" id="PF00459">
    <property type="entry name" value="Inositol_P"/>
    <property type="match status" value="1"/>
</dbReference>
<dbReference type="EMBL" id="JBJQOH010000003">
    <property type="protein sequence ID" value="KAL3694177.1"/>
    <property type="molecule type" value="Genomic_DNA"/>
</dbReference>
<evidence type="ECO:0000256" key="8">
    <source>
        <dbReference type="RuleBase" id="RU364068"/>
    </source>
</evidence>
<evidence type="ECO:0000256" key="5">
    <source>
        <dbReference type="ARBA" id="ARBA00022801"/>
    </source>
</evidence>
<evidence type="ECO:0000256" key="2">
    <source>
        <dbReference type="ARBA" id="ARBA00005152"/>
    </source>
</evidence>
<dbReference type="Gene3D" id="3.40.190.80">
    <property type="match status" value="1"/>
</dbReference>
<keyword evidence="10" id="KW-1185">Reference proteome</keyword>
<comment type="caution">
    <text evidence="9">The sequence shown here is derived from an EMBL/GenBank/DDBJ whole genome shotgun (WGS) entry which is preliminary data.</text>
</comment>
<feature type="binding site" evidence="7">
    <location>
        <position position="169"/>
    </location>
    <ligand>
        <name>Mg(2+)</name>
        <dbReference type="ChEBI" id="CHEBI:18420"/>
        <label>1</label>
        <note>catalytic</note>
    </ligand>
</feature>
<dbReference type="SUPFAM" id="SSF56655">
    <property type="entry name" value="Carbohydrate phosphatase"/>
    <property type="match status" value="1"/>
</dbReference>
<dbReference type="PROSITE" id="PS00630">
    <property type="entry name" value="IMP_2"/>
    <property type="match status" value="1"/>
</dbReference>
<organism evidence="9 10">
    <name type="scientific">Riccia sorocarpa</name>
    <dbReference type="NCBI Taxonomy" id="122646"/>
    <lineage>
        <taxon>Eukaryota</taxon>
        <taxon>Viridiplantae</taxon>
        <taxon>Streptophyta</taxon>
        <taxon>Embryophyta</taxon>
        <taxon>Marchantiophyta</taxon>
        <taxon>Marchantiopsida</taxon>
        <taxon>Marchantiidae</taxon>
        <taxon>Marchantiales</taxon>
        <taxon>Ricciaceae</taxon>
        <taxon>Riccia</taxon>
    </lineage>
</organism>
<comment type="similarity">
    <text evidence="3 8">Belongs to the inositol monophosphatase superfamily.</text>
</comment>
<dbReference type="FunFam" id="3.30.540.10:FF:000003">
    <property type="entry name" value="Inositol-1-monophosphatase"/>
    <property type="match status" value="1"/>
</dbReference>
<dbReference type="EC" id="3.1.3.25" evidence="8"/>
<accession>A0ABD3HUG0</accession>
<reference evidence="9 10" key="1">
    <citation type="submission" date="2024-09" db="EMBL/GenBank/DDBJ databases">
        <title>Chromosome-scale assembly of Riccia sorocarpa.</title>
        <authorList>
            <person name="Paukszto L."/>
        </authorList>
    </citation>
    <scope>NUCLEOTIDE SEQUENCE [LARGE SCALE GENOMIC DNA]</scope>
    <source>
        <strain evidence="9">LP-2024</strain>
        <tissue evidence="9">Aerial parts of the thallus</tissue>
    </source>
</reference>
<dbReference type="GO" id="GO:0046872">
    <property type="term" value="F:metal ion binding"/>
    <property type="evidence" value="ECO:0007669"/>
    <property type="project" value="UniProtKB-KW"/>
</dbReference>
<evidence type="ECO:0000256" key="1">
    <source>
        <dbReference type="ARBA" id="ARBA00001946"/>
    </source>
</evidence>
<evidence type="ECO:0000313" key="9">
    <source>
        <dbReference type="EMBL" id="KAL3694177.1"/>
    </source>
</evidence>
<dbReference type="InterPro" id="IPR000760">
    <property type="entry name" value="Inositol_monophosphatase-like"/>
</dbReference>
<comment type="pathway">
    <text evidence="2 8">Polyol metabolism; myo-inositol biosynthesis; myo-inositol from D-glucose 6-phosphate: step 2/2.</text>
</comment>
<dbReference type="InterPro" id="IPR020583">
    <property type="entry name" value="Inositol_monoP_metal-BS"/>
</dbReference>
<keyword evidence="5 8" id="KW-0378">Hydrolase</keyword>
<dbReference type="GO" id="GO:0052834">
    <property type="term" value="F:inositol monophosphate phosphatase activity"/>
    <property type="evidence" value="ECO:0007669"/>
    <property type="project" value="UniProtKB-EC"/>
</dbReference>
<dbReference type="PANTHER" id="PTHR20854:SF17">
    <property type="entry name" value="PHOSPHATASE IMPL1, CHLOROPLASTIC"/>
    <property type="match status" value="1"/>
</dbReference>
<dbReference type="AlphaFoldDB" id="A0ABD3HUG0"/>
<dbReference type="PANTHER" id="PTHR20854">
    <property type="entry name" value="INOSITOL MONOPHOSPHATASE"/>
    <property type="match status" value="1"/>
</dbReference>
<protein>
    <recommendedName>
        <fullName evidence="8">Inositol-1-monophosphatase</fullName>
        <ecNumber evidence="8">3.1.3.25</ecNumber>
    </recommendedName>
</protein>
<dbReference type="FunFam" id="3.40.190.80:FF:000002">
    <property type="entry name" value="Inositol-1-monophosphatase"/>
    <property type="match status" value="1"/>
</dbReference>
<evidence type="ECO:0000313" key="10">
    <source>
        <dbReference type="Proteomes" id="UP001633002"/>
    </source>
</evidence>
<feature type="binding site" evidence="7">
    <location>
        <position position="171"/>
    </location>
    <ligand>
        <name>Mg(2+)</name>
        <dbReference type="ChEBI" id="CHEBI:18420"/>
        <label>1</label>
        <note>catalytic</note>
    </ligand>
</feature>
<evidence type="ECO:0000256" key="6">
    <source>
        <dbReference type="ARBA" id="ARBA00022842"/>
    </source>
</evidence>
<feature type="binding site" evidence="7">
    <location>
        <position position="303"/>
    </location>
    <ligand>
        <name>Mg(2+)</name>
        <dbReference type="ChEBI" id="CHEBI:18420"/>
        <label>1</label>
        <note>catalytic</note>
    </ligand>
</feature>
<sequence length="375" mass="40693">MAVTGSPTLNFGHVLASQTRSDGSRSLRGISPALPLAWNRVSFAGANSISGDSSLRQHENRMAVIRASVPQAVESYRVGATSTENVPLKELLQCLEEASAKGREVVMAAVDKPRTVDYKGATDLVTDTDGRTELAILEVVRKYFPNHLILGEEGGVSGDESSEYLWCIDPLDGTTNFAHSYPSFGVSIAVLLRGKPIAASVVEFVGGPFCWDTRTYIASAGGGAFCNGSQIHVSDKDQVERSLFVTGFGYEHDEAWATNIALFKEFTDVSRGVRRLGAAAVDMCHVALGIVEAFWEYRLKPWDMAAGVLIVEEAGGKVTRMDGGEFSVFDRSVLASNGVIHDKLLDRIAPPTQKLIQDGFDFSEWYKPTGYRSKV</sequence>
<dbReference type="Proteomes" id="UP001633002">
    <property type="component" value="Unassembled WGS sequence"/>
</dbReference>
<comment type="cofactor">
    <cofactor evidence="1 7 8">
        <name>Mg(2+)</name>
        <dbReference type="ChEBI" id="CHEBI:18420"/>
    </cofactor>
</comment>
<dbReference type="PROSITE" id="PS00629">
    <property type="entry name" value="IMP_1"/>
    <property type="match status" value="1"/>
</dbReference>
<dbReference type="InterPro" id="IPR020550">
    <property type="entry name" value="Inositol_monophosphatase_CS"/>
</dbReference>
<comment type="catalytic activity">
    <reaction evidence="8">
        <text>a myo-inositol phosphate + H2O = myo-inositol + phosphate</text>
        <dbReference type="Rhea" id="RHEA:24056"/>
        <dbReference type="ChEBI" id="CHEBI:15377"/>
        <dbReference type="ChEBI" id="CHEBI:17268"/>
        <dbReference type="ChEBI" id="CHEBI:43474"/>
        <dbReference type="ChEBI" id="CHEBI:84139"/>
        <dbReference type="EC" id="3.1.3.25"/>
    </reaction>
</comment>
<proteinExistence type="inferred from homology"/>